<dbReference type="Gene3D" id="3.40.50.1980">
    <property type="entry name" value="Nitrogenase molybdenum iron protein domain"/>
    <property type="match status" value="2"/>
</dbReference>
<comment type="similarity">
    <text evidence="1">Belongs to the bacterial solute-binding protein 8 family.</text>
</comment>
<proteinExistence type="inferred from homology"/>
<feature type="signal peptide" evidence="3">
    <location>
        <begin position="1"/>
        <end position="26"/>
    </location>
</feature>
<sequence>MKRTYAKRLAATIVASSLLLTSCSQDDSANQDTATSQDSSTASAESTQAESASSDETITVENCGDTIELEGVPERVTILHVPNVPTLDALGVFDAVTAKGGVFLDEYFSDELNAKLDQVESLSEELAPNGHIEISREEVVASNPDIVIGETTNVTPDTLAPNGIPVILEEGACGGLEGDAKWEDVNTHIDLYATIFDREEEGEKLKEETQQQIDDALASVDETEQLSAAVLYPTIGGGVTYAYGRGSMSHPILETAGFENVFADESDRVFEVNAEQIVDRSPEVIVALYSEGDPEEVVQAVRELQGAETMPAVQEDRIIALPIFFLEYASLLNLEGLERLLDEAQAF</sequence>
<dbReference type="PANTHER" id="PTHR30535:SF34">
    <property type="entry name" value="MOLYBDATE-BINDING PROTEIN MOLA"/>
    <property type="match status" value="1"/>
</dbReference>
<dbReference type="SUPFAM" id="SSF53807">
    <property type="entry name" value="Helical backbone' metal receptor"/>
    <property type="match status" value="1"/>
</dbReference>
<evidence type="ECO:0000313" key="5">
    <source>
        <dbReference type="EMBL" id="STC69457.1"/>
    </source>
</evidence>
<gene>
    <name evidence="5" type="ORF">NCTC11862_01251</name>
</gene>
<feature type="region of interest" description="Disordered" evidence="2">
    <location>
        <begin position="26"/>
        <end position="58"/>
    </location>
</feature>
<dbReference type="Proteomes" id="UP000254467">
    <property type="component" value="Unassembled WGS sequence"/>
</dbReference>
<evidence type="ECO:0000256" key="1">
    <source>
        <dbReference type="ARBA" id="ARBA00008814"/>
    </source>
</evidence>
<dbReference type="PANTHER" id="PTHR30535">
    <property type="entry name" value="VITAMIN B12-BINDING PROTEIN"/>
    <property type="match status" value="1"/>
</dbReference>
<keyword evidence="3" id="KW-0732">Signal</keyword>
<evidence type="ECO:0000256" key="2">
    <source>
        <dbReference type="SAM" id="MobiDB-lite"/>
    </source>
</evidence>
<dbReference type="OrthoDB" id="9797850at2"/>
<dbReference type="InterPro" id="IPR050902">
    <property type="entry name" value="ABC_Transporter_SBP"/>
</dbReference>
<feature type="chain" id="PRO_5016979583" evidence="3">
    <location>
        <begin position="27"/>
        <end position="347"/>
    </location>
</feature>
<dbReference type="RefSeq" id="WP_018581749.1">
    <property type="nucleotide sequence ID" value="NZ_LDYD01000006.1"/>
</dbReference>
<evidence type="ECO:0000259" key="4">
    <source>
        <dbReference type="PROSITE" id="PS50983"/>
    </source>
</evidence>
<dbReference type="InterPro" id="IPR002491">
    <property type="entry name" value="ABC_transptr_periplasmic_BD"/>
</dbReference>
<evidence type="ECO:0000313" key="6">
    <source>
        <dbReference type="Proteomes" id="UP000254467"/>
    </source>
</evidence>
<organism evidence="5 6">
    <name type="scientific">Corynebacterium pilosum</name>
    <dbReference type="NCBI Taxonomy" id="35756"/>
    <lineage>
        <taxon>Bacteria</taxon>
        <taxon>Bacillati</taxon>
        <taxon>Actinomycetota</taxon>
        <taxon>Actinomycetes</taxon>
        <taxon>Mycobacteriales</taxon>
        <taxon>Corynebacteriaceae</taxon>
        <taxon>Corynebacterium</taxon>
    </lineage>
</organism>
<feature type="domain" description="Fe/B12 periplasmic-binding" evidence="4">
    <location>
        <begin position="75"/>
        <end position="347"/>
    </location>
</feature>
<dbReference type="STRING" id="35756.GCA_001044155_01277"/>
<dbReference type="Pfam" id="PF01497">
    <property type="entry name" value="Peripla_BP_2"/>
    <property type="match status" value="1"/>
</dbReference>
<evidence type="ECO:0000256" key="3">
    <source>
        <dbReference type="SAM" id="SignalP"/>
    </source>
</evidence>
<dbReference type="PROSITE" id="PS51257">
    <property type="entry name" value="PROKAR_LIPOPROTEIN"/>
    <property type="match status" value="1"/>
</dbReference>
<keyword evidence="6" id="KW-1185">Reference proteome</keyword>
<feature type="compositionally biased region" description="Low complexity" evidence="2">
    <location>
        <begin position="31"/>
        <end position="57"/>
    </location>
</feature>
<dbReference type="PROSITE" id="PS50983">
    <property type="entry name" value="FE_B12_PBP"/>
    <property type="match status" value="1"/>
</dbReference>
<accession>A0A376CML8</accession>
<reference evidence="5 6" key="1">
    <citation type="submission" date="2018-06" db="EMBL/GenBank/DDBJ databases">
        <authorList>
            <consortium name="Pathogen Informatics"/>
            <person name="Doyle S."/>
        </authorList>
    </citation>
    <scope>NUCLEOTIDE SEQUENCE [LARGE SCALE GENOMIC DNA]</scope>
    <source>
        <strain evidence="5 6">NCTC11862</strain>
    </source>
</reference>
<dbReference type="AlphaFoldDB" id="A0A376CML8"/>
<name>A0A376CML8_9CORY</name>
<protein>
    <submittedName>
        <fullName evidence="5">Zinc ABC transport system substrate-binding protein</fullName>
    </submittedName>
</protein>
<dbReference type="EMBL" id="UFXQ01000001">
    <property type="protein sequence ID" value="STC69457.1"/>
    <property type="molecule type" value="Genomic_DNA"/>
</dbReference>